<proteinExistence type="predicted"/>
<gene>
    <name evidence="1" type="ORF">CYCCA115_LOCUS12741</name>
</gene>
<name>A0AAD2PUJ1_9STRA</name>
<evidence type="ECO:0000313" key="2">
    <source>
        <dbReference type="Proteomes" id="UP001295423"/>
    </source>
</evidence>
<organism evidence="1 2">
    <name type="scientific">Cylindrotheca closterium</name>
    <dbReference type="NCBI Taxonomy" id="2856"/>
    <lineage>
        <taxon>Eukaryota</taxon>
        <taxon>Sar</taxon>
        <taxon>Stramenopiles</taxon>
        <taxon>Ochrophyta</taxon>
        <taxon>Bacillariophyta</taxon>
        <taxon>Bacillariophyceae</taxon>
        <taxon>Bacillariophycidae</taxon>
        <taxon>Bacillariales</taxon>
        <taxon>Bacillariaceae</taxon>
        <taxon>Cylindrotheca</taxon>
    </lineage>
</organism>
<dbReference type="Proteomes" id="UP001295423">
    <property type="component" value="Unassembled WGS sequence"/>
</dbReference>
<accession>A0AAD2PUJ1</accession>
<keyword evidence="2" id="KW-1185">Reference proteome</keyword>
<comment type="caution">
    <text evidence="1">The sequence shown here is derived from an EMBL/GenBank/DDBJ whole genome shotgun (WGS) entry which is preliminary data.</text>
</comment>
<reference evidence="1" key="1">
    <citation type="submission" date="2023-08" db="EMBL/GenBank/DDBJ databases">
        <authorList>
            <person name="Audoor S."/>
            <person name="Bilcke G."/>
        </authorList>
    </citation>
    <scope>NUCLEOTIDE SEQUENCE</scope>
</reference>
<protein>
    <submittedName>
        <fullName evidence="1">Uncharacterized protein</fullName>
    </submittedName>
</protein>
<dbReference type="EMBL" id="CAKOGP040001770">
    <property type="protein sequence ID" value="CAJ1950756.1"/>
    <property type="molecule type" value="Genomic_DNA"/>
</dbReference>
<dbReference type="AlphaFoldDB" id="A0AAD2PUJ1"/>
<evidence type="ECO:0000313" key="1">
    <source>
        <dbReference type="EMBL" id="CAJ1950756.1"/>
    </source>
</evidence>
<sequence length="129" mass="14496">MIRYWSYIQSAVVRIGQKVLEIQGKPGKLDTEIHYWINYEYQGELTEFAGFPVTLAPFHTRIEINFDFVYSGQKITLSAFKELAKASFGNSSKEAFGNTVGILGNFTTGETLARDGSTVLTDFMELGHE</sequence>